<feature type="compositionally biased region" description="Polar residues" evidence="1">
    <location>
        <begin position="1"/>
        <end position="18"/>
    </location>
</feature>
<evidence type="ECO:0000256" key="1">
    <source>
        <dbReference type="SAM" id="MobiDB-lite"/>
    </source>
</evidence>
<evidence type="ECO:0000313" key="3">
    <source>
        <dbReference type="Proteomes" id="UP001451303"/>
    </source>
</evidence>
<proteinExistence type="predicted"/>
<dbReference type="Proteomes" id="UP001451303">
    <property type="component" value="Unassembled WGS sequence"/>
</dbReference>
<dbReference type="EMBL" id="JAVLET010000003">
    <property type="protein sequence ID" value="KAL0472503.1"/>
    <property type="molecule type" value="Genomic_DNA"/>
</dbReference>
<protein>
    <submittedName>
        <fullName evidence="2">Uncharacterized protein</fullName>
    </submittedName>
</protein>
<evidence type="ECO:0000313" key="2">
    <source>
        <dbReference type="EMBL" id="KAL0472503.1"/>
    </source>
</evidence>
<comment type="caution">
    <text evidence="2">The sequence shown here is derived from an EMBL/GenBank/DDBJ whole genome shotgun (WGS) entry which is preliminary data.</text>
</comment>
<sequence length="329" mass="37671">MKSTELSPGIMSPQNSLFTESPEDSDASASTESSFVIVEDYFDRPLPLRPGEYCGSHEWEILNSTSKGATTSQLVAALDIVTDILDKENIPYAVMGGFSLQLRGMQGVRQNVDLAVPLSMLNTDESAWLTVFKDELRILRPSVFLSGVKDMTRKTLFVQVGDLDDDDNAAHWVRVDLRFVGHEHSPDTNLDQSLLPVLEEFEQERDLVSSPLSSEKQYYCLKLRYLLHDKLCMIKSSSTERELADITYILSGHLAEVGDVRWIDMELRINFLNCYDALSPNDLMTDYFARALWLEGDYLWDRWTAVQKSEESKPVPENKGWFWTRFFRR</sequence>
<organism evidence="2 3">
    <name type="scientific">Neurospora intermedia</name>
    <dbReference type="NCBI Taxonomy" id="5142"/>
    <lineage>
        <taxon>Eukaryota</taxon>
        <taxon>Fungi</taxon>
        <taxon>Dikarya</taxon>
        <taxon>Ascomycota</taxon>
        <taxon>Pezizomycotina</taxon>
        <taxon>Sordariomycetes</taxon>
        <taxon>Sordariomycetidae</taxon>
        <taxon>Sordariales</taxon>
        <taxon>Sordariaceae</taxon>
        <taxon>Neurospora</taxon>
    </lineage>
</organism>
<name>A0ABR3DKS5_NEUIN</name>
<reference evidence="2 3" key="1">
    <citation type="submission" date="2023-09" db="EMBL/GenBank/DDBJ databases">
        <title>Multi-omics analysis of a traditional fermented food reveals byproduct-associated fungal strains for waste-to-food upcycling.</title>
        <authorList>
            <consortium name="Lawrence Berkeley National Laboratory"/>
            <person name="Rekdal V.M."/>
            <person name="Villalobos-Escobedo J.M."/>
            <person name="Rodriguez-Valeron N."/>
            <person name="Garcia M.O."/>
            <person name="Vasquez D.P."/>
            <person name="Damayanti I."/>
            <person name="Sorensen P.M."/>
            <person name="Baidoo E.E."/>
            <person name="De Carvalho A.C."/>
            <person name="Riley R."/>
            <person name="Lipzen A."/>
            <person name="He G."/>
            <person name="Yan M."/>
            <person name="Haridas S."/>
            <person name="Daum C."/>
            <person name="Yoshinaga Y."/>
            <person name="Ng V."/>
            <person name="Grigoriev I.V."/>
            <person name="Munk R."/>
            <person name="Nuraida L."/>
            <person name="Wijaya C.H."/>
            <person name="Morales P.-C."/>
            <person name="Keasling J.D."/>
        </authorList>
    </citation>
    <scope>NUCLEOTIDE SEQUENCE [LARGE SCALE GENOMIC DNA]</scope>
    <source>
        <strain evidence="2 3">FGSC 2613</strain>
    </source>
</reference>
<feature type="region of interest" description="Disordered" evidence="1">
    <location>
        <begin position="1"/>
        <end position="30"/>
    </location>
</feature>
<keyword evidence="3" id="KW-1185">Reference proteome</keyword>
<gene>
    <name evidence="2" type="ORF">QR685DRAFT_473134</name>
</gene>
<accession>A0ABR3DKS5</accession>